<evidence type="ECO:0000259" key="15">
    <source>
        <dbReference type="SMART" id="SM00478"/>
    </source>
</evidence>
<dbReference type="Proteomes" id="UP001620339">
    <property type="component" value="Unassembled WGS sequence"/>
</dbReference>
<evidence type="ECO:0000256" key="10">
    <source>
        <dbReference type="ARBA" id="ARBA00023004"/>
    </source>
</evidence>
<dbReference type="InterPro" id="IPR023170">
    <property type="entry name" value="HhH_base_excis_C"/>
</dbReference>
<dbReference type="InterPro" id="IPR044298">
    <property type="entry name" value="MIG/MutY"/>
</dbReference>
<comment type="catalytic activity">
    <reaction evidence="1 14">
        <text>Hydrolyzes free adenine bases from 7,8-dihydro-8-oxoguanine:adenine mismatched double-stranded DNA, leaving an apurinic site.</text>
        <dbReference type="EC" id="3.2.2.31"/>
    </reaction>
</comment>
<dbReference type="Gene3D" id="3.90.79.10">
    <property type="entry name" value="Nucleoside Triphosphate Pyrophosphohydrolase"/>
    <property type="match status" value="1"/>
</dbReference>
<dbReference type="EC" id="3.2.2.31" evidence="4 14"/>
<dbReference type="PANTHER" id="PTHR42944">
    <property type="entry name" value="ADENINE DNA GLYCOSYLASE"/>
    <property type="match status" value="1"/>
</dbReference>
<dbReference type="InterPro" id="IPR015797">
    <property type="entry name" value="NUDIX_hydrolase-like_dom_sf"/>
</dbReference>
<evidence type="ECO:0000256" key="6">
    <source>
        <dbReference type="ARBA" id="ARBA00022485"/>
    </source>
</evidence>
<keyword evidence="6" id="KW-0004">4Fe-4S</keyword>
<keyword evidence="10 14" id="KW-0408">Iron</keyword>
<reference evidence="16 17" key="1">
    <citation type="submission" date="2020-10" db="EMBL/GenBank/DDBJ databases">
        <title>Phylogeny of dyella-like bacteria.</title>
        <authorList>
            <person name="Fu J."/>
        </authorList>
    </citation>
    <scope>NUCLEOTIDE SEQUENCE [LARGE SCALE GENOMIC DNA]</scope>
    <source>
        <strain evidence="16 17">KACC 19113</strain>
    </source>
</reference>
<dbReference type="RefSeq" id="WP_404615475.1">
    <property type="nucleotide sequence ID" value="NZ_JADIKK010000008.1"/>
</dbReference>
<accession>A0ABW8J8S4</accession>
<keyword evidence="8 14" id="KW-0227">DNA damage</keyword>
<keyword evidence="12" id="KW-0234">DNA repair</keyword>
<dbReference type="InterPro" id="IPR011257">
    <property type="entry name" value="DNA_glycosylase"/>
</dbReference>
<gene>
    <name evidence="16" type="primary">mutY</name>
    <name evidence="16" type="ORF">ISP25_16620</name>
</gene>
<dbReference type="EMBL" id="JADIKK010000008">
    <property type="protein sequence ID" value="MFK2878696.1"/>
    <property type="molecule type" value="Genomic_DNA"/>
</dbReference>
<dbReference type="Pfam" id="PF14815">
    <property type="entry name" value="NUDIX_4"/>
    <property type="match status" value="1"/>
</dbReference>
<evidence type="ECO:0000256" key="9">
    <source>
        <dbReference type="ARBA" id="ARBA00022801"/>
    </source>
</evidence>
<dbReference type="CDD" id="cd03431">
    <property type="entry name" value="NUDIX_DNA_Glycosylase_C-MutY"/>
    <property type="match status" value="1"/>
</dbReference>
<sequence length="352" mass="39095">MKPFANALLAWFDEHGRHDLPWQHPRDAYRVWLSETMLQQTQVATVVGYFERFVEALPTLRELAAAPEDQVLALWSGLGYYRRARFLHRAAQLCVERHDGQLPRDFDALVALPGIGRSTGGAILAQAHGLRFPILDGNVKRVLTRYHGIHGHPGESAVEKSLWQRADTHTPTMRVADYTQAIMDLGATVCTRTKPRCGTCPLADSCIALRDGLVTLLPSPKPAKTTPTRETVMLVLRDARGRVLLERRGPQGVWPGLWSLPEAADVDAAWRSARQCARIDDAQALPPFTHVFSHYKLRIEPLLFDGATPTRSIADNAAPTPESRWCDTSELVALGLPAPVRKLLQNLEGHLA</sequence>
<name>A0ABW8J8S4_9GAMM</name>
<evidence type="ECO:0000256" key="14">
    <source>
        <dbReference type="RuleBase" id="RU365096"/>
    </source>
</evidence>
<evidence type="ECO:0000313" key="17">
    <source>
        <dbReference type="Proteomes" id="UP001620339"/>
    </source>
</evidence>
<dbReference type="InterPro" id="IPR003265">
    <property type="entry name" value="HhH-GPD_domain"/>
</dbReference>
<dbReference type="InterPro" id="IPR000445">
    <property type="entry name" value="HhH_motif"/>
</dbReference>
<dbReference type="InterPro" id="IPR005760">
    <property type="entry name" value="A/G_AdeGlyc_MutY"/>
</dbReference>
<dbReference type="Pfam" id="PF00633">
    <property type="entry name" value="HHH"/>
    <property type="match status" value="1"/>
</dbReference>
<dbReference type="PROSITE" id="PS00764">
    <property type="entry name" value="ENDONUCLEASE_III_1"/>
    <property type="match status" value="1"/>
</dbReference>
<comment type="caution">
    <text evidence="16">The sequence shown here is derived from an EMBL/GenBank/DDBJ whole genome shotgun (WGS) entry which is preliminary data.</text>
</comment>
<dbReference type="Gene3D" id="1.10.1670.10">
    <property type="entry name" value="Helix-hairpin-Helix base-excision DNA repair enzymes (C-terminal)"/>
    <property type="match status" value="1"/>
</dbReference>
<evidence type="ECO:0000256" key="4">
    <source>
        <dbReference type="ARBA" id="ARBA00012045"/>
    </source>
</evidence>
<comment type="similarity">
    <text evidence="3 14">Belongs to the Nth/MutY family.</text>
</comment>
<dbReference type="Pfam" id="PF10576">
    <property type="entry name" value="EndIII_4Fe-2S"/>
    <property type="match status" value="1"/>
</dbReference>
<evidence type="ECO:0000256" key="3">
    <source>
        <dbReference type="ARBA" id="ARBA00008343"/>
    </source>
</evidence>
<keyword evidence="9" id="KW-0378">Hydrolase</keyword>
<evidence type="ECO:0000256" key="8">
    <source>
        <dbReference type="ARBA" id="ARBA00022763"/>
    </source>
</evidence>
<dbReference type="CDD" id="cd00056">
    <property type="entry name" value="ENDO3c"/>
    <property type="match status" value="1"/>
</dbReference>
<dbReference type="SUPFAM" id="SSF48150">
    <property type="entry name" value="DNA-glycosylase"/>
    <property type="match status" value="1"/>
</dbReference>
<evidence type="ECO:0000256" key="5">
    <source>
        <dbReference type="ARBA" id="ARBA00022023"/>
    </source>
</evidence>
<evidence type="ECO:0000256" key="7">
    <source>
        <dbReference type="ARBA" id="ARBA00022723"/>
    </source>
</evidence>
<dbReference type="SMART" id="SM00525">
    <property type="entry name" value="FES"/>
    <property type="match status" value="1"/>
</dbReference>
<keyword evidence="11" id="KW-0411">Iron-sulfur</keyword>
<keyword evidence="7" id="KW-0479">Metal-binding</keyword>
<evidence type="ECO:0000313" key="16">
    <source>
        <dbReference type="EMBL" id="MFK2878696.1"/>
    </source>
</evidence>
<dbReference type="PANTHER" id="PTHR42944:SF1">
    <property type="entry name" value="ADENINE DNA GLYCOSYLASE"/>
    <property type="match status" value="1"/>
</dbReference>
<evidence type="ECO:0000256" key="13">
    <source>
        <dbReference type="ARBA" id="ARBA00023295"/>
    </source>
</evidence>
<comment type="function">
    <text evidence="2">Adenine glycosylase active on G-A mispairs. MutY also corrects error-prone DNA synthesis past GO lesions which are due to the oxidatively damaged form of guanine: 7,8-dihydro-8-oxoguanine (8-oxo-dGTP).</text>
</comment>
<dbReference type="InterPro" id="IPR029119">
    <property type="entry name" value="MutY_C"/>
</dbReference>
<proteinExistence type="inferred from homology"/>
<protein>
    <recommendedName>
        <fullName evidence="5 14">Adenine DNA glycosylase</fullName>
        <ecNumber evidence="4 14">3.2.2.31</ecNumber>
    </recommendedName>
</protein>
<dbReference type="SUPFAM" id="SSF55811">
    <property type="entry name" value="Nudix"/>
    <property type="match status" value="1"/>
</dbReference>
<feature type="domain" description="HhH-GPD" evidence="15">
    <location>
        <begin position="37"/>
        <end position="188"/>
    </location>
</feature>
<evidence type="ECO:0000256" key="11">
    <source>
        <dbReference type="ARBA" id="ARBA00023014"/>
    </source>
</evidence>
<evidence type="ECO:0000256" key="1">
    <source>
        <dbReference type="ARBA" id="ARBA00000843"/>
    </source>
</evidence>
<evidence type="ECO:0000256" key="12">
    <source>
        <dbReference type="ARBA" id="ARBA00023204"/>
    </source>
</evidence>
<comment type="cofactor">
    <cofactor evidence="14">
        <name>[4Fe-4S] cluster</name>
        <dbReference type="ChEBI" id="CHEBI:49883"/>
    </cofactor>
    <text evidence="14">Binds 1 [4Fe-4S] cluster.</text>
</comment>
<keyword evidence="13 14" id="KW-0326">Glycosidase</keyword>
<dbReference type="InterPro" id="IPR004035">
    <property type="entry name" value="Endouclease-III_FeS-bd_BS"/>
</dbReference>
<keyword evidence="17" id="KW-1185">Reference proteome</keyword>
<dbReference type="InterPro" id="IPR003651">
    <property type="entry name" value="Endonuclease3_FeS-loop_motif"/>
</dbReference>
<organism evidence="16 17">
    <name type="scientific">Rhodanobacter hydrolyticus</name>
    <dbReference type="NCBI Taxonomy" id="2250595"/>
    <lineage>
        <taxon>Bacteria</taxon>
        <taxon>Pseudomonadati</taxon>
        <taxon>Pseudomonadota</taxon>
        <taxon>Gammaproteobacteria</taxon>
        <taxon>Lysobacterales</taxon>
        <taxon>Rhodanobacteraceae</taxon>
        <taxon>Rhodanobacter</taxon>
    </lineage>
</organism>
<dbReference type="SMART" id="SM00478">
    <property type="entry name" value="ENDO3c"/>
    <property type="match status" value="1"/>
</dbReference>
<evidence type="ECO:0000256" key="2">
    <source>
        <dbReference type="ARBA" id="ARBA00002933"/>
    </source>
</evidence>
<dbReference type="NCBIfam" id="TIGR01084">
    <property type="entry name" value="mutY"/>
    <property type="match status" value="1"/>
</dbReference>
<dbReference type="Gene3D" id="1.10.340.30">
    <property type="entry name" value="Hypothetical protein, domain 2"/>
    <property type="match status" value="1"/>
</dbReference>
<dbReference type="Pfam" id="PF00730">
    <property type="entry name" value="HhH-GPD"/>
    <property type="match status" value="1"/>
</dbReference>